<keyword evidence="2" id="KW-0812">Transmembrane</keyword>
<accession>A0A1I4USC6</accession>
<keyword evidence="4" id="KW-1185">Reference proteome</keyword>
<evidence type="ECO:0000313" key="4">
    <source>
        <dbReference type="Proteomes" id="UP000199048"/>
    </source>
</evidence>
<evidence type="ECO:0000256" key="2">
    <source>
        <dbReference type="SAM" id="Phobius"/>
    </source>
</evidence>
<organism evidence="3 4">
    <name type="scientific">Methylobacterium pseudosasicola</name>
    <dbReference type="NCBI Taxonomy" id="582667"/>
    <lineage>
        <taxon>Bacteria</taxon>
        <taxon>Pseudomonadati</taxon>
        <taxon>Pseudomonadota</taxon>
        <taxon>Alphaproteobacteria</taxon>
        <taxon>Hyphomicrobiales</taxon>
        <taxon>Methylobacteriaceae</taxon>
        <taxon>Methylobacterium</taxon>
    </lineage>
</organism>
<feature type="transmembrane region" description="Helical" evidence="2">
    <location>
        <begin position="34"/>
        <end position="56"/>
    </location>
</feature>
<evidence type="ECO:0000256" key="1">
    <source>
        <dbReference type="SAM" id="MobiDB-lite"/>
    </source>
</evidence>
<evidence type="ECO:0000313" key="3">
    <source>
        <dbReference type="EMBL" id="SFM91862.1"/>
    </source>
</evidence>
<feature type="region of interest" description="Disordered" evidence="1">
    <location>
        <begin position="85"/>
        <end position="104"/>
    </location>
</feature>
<dbReference type="EMBL" id="FOTK01000076">
    <property type="protein sequence ID" value="SFM91862.1"/>
    <property type="molecule type" value="Genomic_DNA"/>
</dbReference>
<name>A0A1I4USC6_9HYPH</name>
<keyword evidence="2" id="KW-0472">Membrane</keyword>
<dbReference type="STRING" id="582667.SAMN05192568_10763"/>
<gene>
    <name evidence="3" type="ORF">SAMN05192568_10763</name>
</gene>
<reference evidence="4" key="1">
    <citation type="submission" date="2016-10" db="EMBL/GenBank/DDBJ databases">
        <authorList>
            <person name="Varghese N."/>
            <person name="Submissions S."/>
        </authorList>
    </citation>
    <scope>NUCLEOTIDE SEQUENCE [LARGE SCALE GENOMIC DNA]</scope>
    <source>
        <strain evidence="4">BL36</strain>
    </source>
</reference>
<keyword evidence="2" id="KW-1133">Transmembrane helix</keyword>
<dbReference type="Proteomes" id="UP000199048">
    <property type="component" value="Unassembled WGS sequence"/>
</dbReference>
<protein>
    <submittedName>
        <fullName evidence="3">Uncharacterized protein</fullName>
    </submittedName>
</protein>
<dbReference type="AlphaFoldDB" id="A0A1I4USC6"/>
<sequence length="104" mass="11029">MGYVMTEQAFAVLLASAFTFGCAAIYQLREHARHLTPILASVTTGLALLAGMMALAQNRAISPTDGSKLTPIGRAQASSWHSEMRMASAQKPGTAKIQEALHGE</sequence>
<proteinExistence type="predicted"/>